<organism evidence="1 2">
    <name type="scientific">Mariniradius sediminis</name>
    <dbReference type="NCBI Taxonomy" id="2909237"/>
    <lineage>
        <taxon>Bacteria</taxon>
        <taxon>Pseudomonadati</taxon>
        <taxon>Bacteroidota</taxon>
        <taxon>Cytophagia</taxon>
        <taxon>Cytophagales</taxon>
        <taxon>Cyclobacteriaceae</taxon>
        <taxon>Mariniradius</taxon>
    </lineage>
</organism>
<proteinExistence type="predicted"/>
<protein>
    <submittedName>
        <fullName evidence="1">NRDE family protein</fullName>
    </submittedName>
</protein>
<dbReference type="Pfam" id="PF05742">
    <property type="entry name" value="TANGO2"/>
    <property type="match status" value="1"/>
</dbReference>
<evidence type="ECO:0000313" key="2">
    <source>
        <dbReference type="Proteomes" id="UP001201449"/>
    </source>
</evidence>
<dbReference type="Proteomes" id="UP001201449">
    <property type="component" value="Unassembled WGS sequence"/>
</dbReference>
<evidence type="ECO:0000313" key="1">
    <source>
        <dbReference type="EMBL" id="MCF1751885.1"/>
    </source>
</evidence>
<reference evidence="1 2" key="1">
    <citation type="submission" date="2022-01" db="EMBL/GenBank/DDBJ databases">
        <title>Mariniradius saccharolyticus sp. nov., isolated from sediment of a river.</title>
        <authorList>
            <person name="Liu H."/>
        </authorList>
    </citation>
    <scope>NUCLEOTIDE SEQUENCE [LARGE SCALE GENOMIC DNA]</scope>
    <source>
        <strain evidence="1 2">RY-2</strain>
    </source>
</reference>
<dbReference type="PANTHER" id="PTHR17985">
    <property type="entry name" value="SER/THR-RICH PROTEIN T10 IN DGCR REGION"/>
    <property type="match status" value="1"/>
</dbReference>
<dbReference type="EMBL" id="JAKEVZ010000009">
    <property type="protein sequence ID" value="MCF1751885.1"/>
    <property type="molecule type" value="Genomic_DNA"/>
</dbReference>
<dbReference type="PANTHER" id="PTHR17985:SF8">
    <property type="entry name" value="TRANSPORT AND GOLGI ORGANIZATION PROTEIN 2 HOMOLOG"/>
    <property type="match status" value="1"/>
</dbReference>
<sequence length="258" mass="30129">MCLLAFNWNNHPKYKLILVANRDEFFERPTESLRQWEAGFYAGKDIRAGGTWLGIHPSGRFAALTNYRDLRNKNKYDKSRGDLVKNFLEGKDHPKDYLEKIQSEKDEYDGFNLLVGEGDELFYFSNKQEGIHRLDFGLYGLSNALLETPWRKLLEAKEKLAQKIEHRQFDPIGLREVVLSRDFESDDKLPSTGATLEQERLLSAQFINVGNYYGTINTTVLLWHHDGNVEMNEIRYFQAENRSEEKALSFQMLEHKQV</sequence>
<gene>
    <name evidence="1" type="ORF">L0U89_12490</name>
</gene>
<comment type="caution">
    <text evidence="1">The sequence shown here is derived from an EMBL/GenBank/DDBJ whole genome shotgun (WGS) entry which is preliminary data.</text>
</comment>
<dbReference type="RefSeq" id="WP_234861829.1">
    <property type="nucleotide sequence ID" value="NZ_JAKEVZ010000009.1"/>
</dbReference>
<keyword evidence="2" id="KW-1185">Reference proteome</keyword>
<dbReference type="InterPro" id="IPR008551">
    <property type="entry name" value="TANGO2"/>
</dbReference>
<name>A0ABS9BUZ6_9BACT</name>
<accession>A0ABS9BUZ6</accession>